<protein>
    <submittedName>
        <fullName evidence="1">Uncharacterized protein</fullName>
    </submittedName>
</protein>
<evidence type="ECO:0000313" key="2">
    <source>
        <dbReference type="Proteomes" id="UP001497516"/>
    </source>
</evidence>
<reference evidence="1 2" key="1">
    <citation type="submission" date="2024-04" db="EMBL/GenBank/DDBJ databases">
        <authorList>
            <person name="Fracassetti M."/>
        </authorList>
    </citation>
    <scope>NUCLEOTIDE SEQUENCE [LARGE SCALE GENOMIC DNA]</scope>
</reference>
<dbReference type="Proteomes" id="UP001497516">
    <property type="component" value="Chromosome 1"/>
</dbReference>
<dbReference type="AlphaFoldDB" id="A0AAV2CA82"/>
<gene>
    <name evidence="1" type="ORF">LTRI10_LOCUS1310</name>
</gene>
<dbReference type="EMBL" id="OZ034813">
    <property type="protein sequence ID" value="CAL1353409.1"/>
    <property type="molecule type" value="Genomic_DNA"/>
</dbReference>
<keyword evidence="2" id="KW-1185">Reference proteome</keyword>
<proteinExistence type="predicted"/>
<sequence>MFQLDPPCYNPRILPEGGDPLVSEIISQGEGRWSDERLHQWFDPPTCRAIKAIPLPRWDVSDKLIWHFTADGVFSVKSAYHLAVDLDRRRGGWRALG</sequence>
<organism evidence="1 2">
    <name type="scientific">Linum trigynum</name>
    <dbReference type="NCBI Taxonomy" id="586398"/>
    <lineage>
        <taxon>Eukaryota</taxon>
        <taxon>Viridiplantae</taxon>
        <taxon>Streptophyta</taxon>
        <taxon>Embryophyta</taxon>
        <taxon>Tracheophyta</taxon>
        <taxon>Spermatophyta</taxon>
        <taxon>Magnoliopsida</taxon>
        <taxon>eudicotyledons</taxon>
        <taxon>Gunneridae</taxon>
        <taxon>Pentapetalae</taxon>
        <taxon>rosids</taxon>
        <taxon>fabids</taxon>
        <taxon>Malpighiales</taxon>
        <taxon>Linaceae</taxon>
        <taxon>Linum</taxon>
    </lineage>
</organism>
<accession>A0AAV2CA82</accession>
<name>A0AAV2CA82_9ROSI</name>
<evidence type="ECO:0000313" key="1">
    <source>
        <dbReference type="EMBL" id="CAL1353409.1"/>
    </source>
</evidence>